<organism evidence="2 3">
    <name type="scientific">Halonatronomonas betaini</name>
    <dbReference type="NCBI Taxonomy" id="2778430"/>
    <lineage>
        <taxon>Bacteria</taxon>
        <taxon>Bacillati</taxon>
        <taxon>Bacillota</taxon>
        <taxon>Clostridia</taxon>
        <taxon>Halanaerobiales</taxon>
        <taxon>Halarsenatibacteraceae</taxon>
        <taxon>Halonatronomonas</taxon>
    </lineage>
</organism>
<protein>
    <submittedName>
        <fullName evidence="2">Alpha/beta hydrolase</fullName>
    </submittedName>
</protein>
<proteinExistence type="predicted"/>
<dbReference type="InterPro" id="IPR052920">
    <property type="entry name" value="DNA-binding_regulatory"/>
</dbReference>
<name>A0A931AUE1_9FIRM</name>
<gene>
    <name evidence="2" type="ORF">I0Q91_04600</name>
</gene>
<dbReference type="PANTHER" id="PTHR43358:SF4">
    <property type="entry name" value="ALPHA_BETA HYDROLASE FOLD-1 DOMAIN-CONTAINING PROTEIN"/>
    <property type="match status" value="1"/>
</dbReference>
<dbReference type="SUPFAM" id="SSF53474">
    <property type="entry name" value="alpha/beta-Hydrolases"/>
    <property type="match status" value="1"/>
</dbReference>
<sequence>MSLKRKILITVLLLVLAGFIATTIFIGLAVSDGSTQMTSPEGTSLASTESWLEANWDFDIDEFRARYNIENIRIESTSGDHEIPADLILSDGEKNNDTVILVHGLGGNRVSVYPQARIFLENGYNVLTYDQRSSGENLADYNTFGYLESNDLKDYVNYLRELIGNEFKLGVWGNSFGGATAGIYAGSDHANQNIDFVILESAISNKREMVLQQLEQEFGSGLIRDYMLSVGELFTRFRLGYNYADADVTRQIKNSEVPLMLIHSRADQLTPYHMAEDIYNSISHDNKVFYTVEDSSHQTVYWDNLIEYEIEVLSFIDEYLNGME</sequence>
<dbReference type="Proteomes" id="UP000621436">
    <property type="component" value="Unassembled WGS sequence"/>
</dbReference>
<feature type="domain" description="AB hydrolase-1" evidence="1">
    <location>
        <begin position="98"/>
        <end position="209"/>
    </location>
</feature>
<evidence type="ECO:0000313" key="3">
    <source>
        <dbReference type="Proteomes" id="UP000621436"/>
    </source>
</evidence>
<evidence type="ECO:0000313" key="2">
    <source>
        <dbReference type="EMBL" id="MBF8436351.1"/>
    </source>
</evidence>
<dbReference type="InterPro" id="IPR000073">
    <property type="entry name" value="AB_hydrolase_1"/>
</dbReference>
<dbReference type="Gene3D" id="3.40.50.1820">
    <property type="entry name" value="alpha/beta hydrolase"/>
    <property type="match status" value="1"/>
</dbReference>
<comment type="caution">
    <text evidence="2">The sequence shown here is derived from an EMBL/GenBank/DDBJ whole genome shotgun (WGS) entry which is preliminary data.</text>
</comment>
<dbReference type="PANTHER" id="PTHR43358">
    <property type="entry name" value="ALPHA/BETA-HYDROLASE"/>
    <property type="match status" value="1"/>
</dbReference>
<dbReference type="RefSeq" id="WP_270453184.1">
    <property type="nucleotide sequence ID" value="NZ_JADPIE010000002.1"/>
</dbReference>
<keyword evidence="2" id="KW-0378">Hydrolase</keyword>
<dbReference type="EMBL" id="JADPIE010000002">
    <property type="protein sequence ID" value="MBF8436351.1"/>
    <property type="molecule type" value="Genomic_DNA"/>
</dbReference>
<keyword evidence="3" id="KW-1185">Reference proteome</keyword>
<reference evidence="2" key="1">
    <citation type="submission" date="2020-11" db="EMBL/GenBank/DDBJ databases">
        <title>Halonatronomonas betainensis gen. nov., sp. nov. a novel haloalkaliphilic representative of the family Halanaerobiacae capable of betaine degradation.</title>
        <authorList>
            <person name="Boltyanskaya Y."/>
            <person name="Kevbrin V."/>
            <person name="Detkova E."/>
            <person name="Grouzdev D.S."/>
            <person name="Koziaeva V."/>
            <person name="Zhilina T."/>
        </authorList>
    </citation>
    <scope>NUCLEOTIDE SEQUENCE</scope>
    <source>
        <strain evidence="2">Z-7014</strain>
    </source>
</reference>
<accession>A0A931AUE1</accession>
<dbReference type="AlphaFoldDB" id="A0A931AUE1"/>
<dbReference type="Pfam" id="PF00561">
    <property type="entry name" value="Abhydrolase_1"/>
    <property type="match status" value="1"/>
</dbReference>
<dbReference type="GO" id="GO:0016787">
    <property type="term" value="F:hydrolase activity"/>
    <property type="evidence" value="ECO:0007669"/>
    <property type="project" value="UniProtKB-KW"/>
</dbReference>
<dbReference type="InterPro" id="IPR029058">
    <property type="entry name" value="AB_hydrolase_fold"/>
</dbReference>
<evidence type="ECO:0000259" key="1">
    <source>
        <dbReference type="Pfam" id="PF00561"/>
    </source>
</evidence>